<dbReference type="EMBL" id="JAIWYP010000007">
    <property type="protein sequence ID" value="KAH3793529.1"/>
    <property type="molecule type" value="Genomic_DNA"/>
</dbReference>
<sequence length="106" mass="12171">MSRADQKTAPPLGGHTIFKLNRHIQKTHVLTKFHEDWTKNVTSRVFTCFHYKQIEKRAPPPGDINETNVLTKFHDDWENIVTSRVFTGNTAPPPCGHVFLRTGTIF</sequence>
<evidence type="ECO:0000313" key="1">
    <source>
        <dbReference type="EMBL" id="KAH3793529.1"/>
    </source>
</evidence>
<reference evidence="1" key="2">
    <citation type="submission" date="2020-11" db="EMBL/GenBank/DDBJ databases">
        <authorList>
            <person name="McCartney M.A."/>
            <person name="Auch B."/>
            <person name="Kono T."/>
            <person name="Mallez S."/>
            <person name="Becker A."/>
            <person name="Gohl D.M."/>
            <person name="Silverstein K.A.T."/>
            <person name="Koren S."/>
            <person name="Bechman K.B."/>
            <person name="Herman A."/>
            <person name="Abrahante J.E."/>
            <person name="Garbe J."/>
        </authorList>
    </citation>
    <scope>NUCLEOTIDE SEQUENCE</scope>
    <source>
        <strain evidence="1">Duluth1</strain>
        <tissue evidence="1">Whole animal</tissue>
    </source>
</reference>
<name>A0A9D4F924_DREPO</name>
<protein>
    <submittedName>
        <fullName evidence="1">Uncharacterized protein</fullName>
    </submittedName>
</protein>
<keyword evidence="2" id="KW-1185">Reference proteome</keyword>
<reference evidence="1" key="1">
    <citation type="journal article" date="2019" name="bioRxiv">
        <title>The Genome of the Zebra Mussel, Dreissena polymorpha: A Resource for Invasive Species Research.</title>
        <authorList>
            <person name="McCartney M.A."/>
            <person name="Auch B."/>
            <person name="Kono T."/>
            <person name="Mallez S."/>
            <person name="Zhang Y."/>
            <person name="Obille A."/>
            <person name="Becker A."/>
            <person name="Abrahante J.E."/>
            <person name="Garbe J."/>
            <person name="Badalamenti J.P."/>
            <person name="Herman A."/>
            <person name="Mangelson H."/>
            <person name="Liachko I."/>
            <person name="Sullivan S."/>
            <person name="Sone E.D."/>
            <person name="Koren S."/>
            <person name="Silverstein K.A.T."/>
            <person name="Beckman K.B."/>
            <person name="Gohl D.M."/>
        </authorList>
    </citation>
    <scope>NUCLEOTIDE SEQUENCE</scope>
    <source>
        <strain evidence="1">Duluth1</strain>
        <tissue evidence="1">Whole animal</tissue>
    </source>
</reference>
<organism evidence="1 2">
    <name type="scientific">Dreissena polymorpha</name>
    <name type="common">Zebra mussel</name>
    <name type="synonym">Mytilus polymorpha</name>
    <dbReference type="NCBI Taxonomy" id="45954"/>
    <lineage>
        <taxon>Eukaryota</taxon>
        <taxon>Metazoa</taxon>
        <taxon>Spiralia</taxon>
        <taxon>Lophotrochozoa</taxon>
        <taxon>Mollusca</taxon>
        <taxon>Bivalvia</taxon>
        <taxon>Autobranchia</taxon>
        <taxon>Heteroconchia</taxon>
        <taxon>Euheterodonta</taxon>
        <taxon>Imparidentia</taxon>
        <taxon>Neoheterodontei</taxon>
        <taxon>Myida</taxon>
        <taxon>Dreissenoidea</taxon>
        <taxon>Dreissenidae</taxon>
        <taxon>Dreissena</taxon>
    </lineage>
</organism>
<comment type="caution">
    <text evidence="1">The sequence shown here is derived from an EMBL/GenBank/DDBJ whole genome shotgun (WGS) entry which is preliminary data.</text>
</comment>
<evidence type="ECO:0000313" key="2">
    <source>
        <dbReference type="Proteomes" id="UP000828390"/>
    </source>
</evidence>
<gene>
    <name evidence="1" type="ORF">DPMN_147043</name>
</gene>
<dbReference type="AlphaFoldDB" id="A0A9D4F924"/>
<dbReference type="Proteomes" id="UP000828390">
    <property type="component" value="Unassembled WGS sequence"/>
</dbReference>
<proteinExistence type="predicted"/>
<accession>A0A9D4F924</accession>